<evidence type="ECO:0000313" key="10">
    <source>
        <dbReference type="Proteomes" id="UP000663854"/>
    </source>
</evidence>
<evidence type="ECO:0000256" key="6">
    <source>
        <dbReference type="PROSITE-ProRule" id="PRU00339"/>
    </source>
</evidence>
<dbReference type="Proteomes" id="UP000663854">
    <property type="component" value="Unassembled WGS sequence"/>
</dbReference>
<name>A0A813TMR1_9BILA</name>
<feature type="compositionally biased region" description="Acidic residues" evidence="8">
    <location>
        <begin position="87"/>
        <end position="117"/>
    </location>
</feature>
<dbReference type="Pfam" id="PF13424">
    <property type="entry name" value="TPR_12"/>
    <property type="match status" value="1"/>
</dbReference>
<keyword evidence="4 6" id="KW-0802">TPR repeat</keyword>
<comment type="similarity">
    <text evidence="2">Belongs to the NASP family.</text>
</comment>
<dbReference type="EMBL" id="CAJNOH010000049">
    <property type="protein sequence ID" value="CAF0810442.1"/>
    <property type="molecule type" value="Genomic_DNA"/>
</dbReference>
<feature type="compositionally biased region" description="Polar residues" evidence="8">
    <location>
        <begin position="494"/>
        <end position="512"/>
    </location>
</feature>
<comment type="subcellular location">
    <subcellularLocation>
        <location evidence="1">Nucleus</location>
    </subcellularLocation>
</comment>
<evidence type="ECO:0000256" key="7">
    <source>
        <dbReference type="SAM" id="Coils"/>
    </source>
</evidence>
<keyword evidence="3" id="KW-0677">Repeat</keyword>
<dbReference type="GO" id="GO:0042393">
    <property type="term" value="F:histone binding"/>
    <property type="evidence" value="ECO:0007669"/>
    <property type="project" value="TreeGrafter"/>
</dbReference>
<evidence type="ECO:0000256" key="5">
    <source>
        <dbReference type="ARBA" id="ARBA00023242"/>
    </source>
</evidence>
<evidence type="ECO:0000256" key="3">
    <source>
        <dbReference type="ARBA" id="ARBA00022737"/>
    </source>
</evidence>
<evidence type="ECO:0000256" key="8">
    <source>
        <dbReference type="SAM" id="MobiDB-lite"/>
    </source>
</evidence>
<feature type="repeat" description="TPR" evidence="6">
    <location>
        <begin position="209"/>
        <end position="242"/>
    </location>
</feature>
<evidence type="ECO:0000256" key="4">
    <source>
        <dbReference type="ARBA" id="ARBA00022803"/>
    </source>
</evidence>
<dbReference type="SUPFAM" id="SSF54236">
    <property type="entry name" value="Ubiquitin-like"/>
    <property type="match status" value="1"/>
</dbReference>
<evidence type="ECO:0000313" key="9">
    <source>
        <dbReference type="EMBL" id="CAF0810442.1"/>
    </source>
</evidence>
<dbReference type="InterPro" id="IPR051730">
    <property type="entry name" value="NASP-like"/>
</dbReference>
<feature type="compositionally biased region" description="Basic and acidic residues" evidence="8">
    <location>
        <begin position="118"/>
        <end position="129"/>
    </location>
</feature>
<keyword evidence="7" id="KW-0175">Coiled coil</keyword>
<accession>A0A813TMR1</accession>
<keyword evidence="5" id="KW-0539">Nucleus</keyword>
<dbReference type="InterPro" id="IPR029071">
    <property type="entry name" value="Ubiquitin-like_domsf"/>
</dbReference>
<organism evidence="9 10">
    <name type="scientific">Rotaria sordida</name>
    <dbReference type="NCBI Taxonomy" id="392033"/>
    <lineage>
        <taxon>Eukaryota</taxon>
        <taxon>Metazoa</taxon>
        <taxon>Spiralia</taxon>
        <taxon>Gnathifera</taxon>
        <taxon>Rotifera</taxon>
        <taxon>Eurotatoria</taxon>
        <taxon>Bdelloidea</taxon>
        <taxon>Philodinida</taxon>
        <taxon>Philodinidae</taxon>
        <taxon>Rotaria</taxon>
    </lineage>
</organism>
<dbReference type="GO" id="GO:0034080">
    <property type="term" value="P:CENP-A containing chromatin assembly"/>
    <property type="evidence" value="ECO:0007669"/>
    <property type="project" value="TreeGrafter"/>
</dbReference>
<dbReference type="SMART" id="SM00028">
    <property type="entry name" value="TPR"/>
    <property type="match status" value="2"/>
</dbReference>
<dbReference type="PROSITE" id="PS50005">
    <property type="entry name" value="TPR"/>
    <property type="match status" value="1"/>
</dbReference>
<evidence type="ECO:0000256" key="1">
    <source>
        <dbReference type="ARBA" id="ARBA00004123"/>
    </source>
</evidence>
<dbReference type="PANTHER" id="PTHR15081">
    <property type="entry name" value="NUCLEAR AUTOANTIGENIC SPERM PROTEIN NASP -RELATED"/>
    <property type="match status" value="1"/>
</dbReference>
<dbReference type="SUPFAM" id="SSF48452">
    <property type="entry name" value="TPR-like"/>
    <property type="match status" value="1"/>
</dbReference>
<dbReference type="CDD" id="cd16118">
    <property type="entry name" value="UBX2_UBXN9"/>
    <property type="match status" value="1"/>
</dbReference>
<feature type="region of interest" description="Disordered" evidence="8">
    <location>
        <begin position="87"/>
        <end position="129"/>
    </location>
</feature>
<evidence type="ECO:0000256" key="2">
    <source>
        <dbReference type="ARBA" id="ARBA00008402"/>
    </source>
</evidence>
<dbReference type="GO" id="GO:0006335">
    <property type="term" value="P:DNA replication-dependent chromatin assembly"/>
    <property type="evidence" value="ECO:0007669"/>
    <property type="project" value="TreeGrafter"/>
</dbReference>
<dbReference type="PROSITE" id="PS50293">
    <property type="entry name" value="TPR_REGION"/>
    <property type="match status" value="1"/>
</dbReference>
<feature type="coiled-coil region" evidence="7">
    <location>
        <begin position="229"/>
        <end position="259"/>
    </location>
</feature>
<dbReference type="AlphaFoldDB" id="A0A813TMR1"/>
<evidence type="ECO:0008006" key="11">
    <source>
        <dbReference type="Google" id="ProtNLM"/>
    </source>
</evidence>
<dbReference type="InterPro" id="IPR019734">
    <property type="entry name" value="TPR_rpt"/>
</dbReference>
<gene>
    <name evidence="9" type="ORF">PYM288_LOCUS5062</name>
</gene>
<comment type="caution">
    <text evidence="9">The sequence shown here is derived from an EMBL/GenBank/DDBJ whole genome shotgun (WGS) entry which is preliminary data.</text>
</comment>
<proteinExistence type="inferred from homology"/>
<dbReference type="Gene3D" id="1.25.40.10">
    <property type="entry name" value="Tetratricopeptide repeat domain"/>
    <property type="match status" value="1"/>
</dbReference>
<protein>
    <recommendedName>
        <fullName evidence="11">Tetratricopeptide repeat protein</fullName>
    </recommendedName>
</protein>
<dbReference type="InterPro" id="IPR011990">
    <property type="entry name" value="TPR-like_helical_dom_sf"/>
</dbReference>
<feature type="region of interest" description="Disordered" evidence="8">
    <location>
        <begin position="494"/>
        <end position="514"/>
    </location>
</feature>
<reference evidence="9" key="1">
    <citation type="submission" date="2021-02" db="EMBL/GenBank/DDBJ databases">
        <authorList>
            <person name="Nowell W R."/>
        </authorList>
    </citation>
    <scope>NUCLEOTIDE SEQUENCE</scope>
</reference>
<dbReference type="GO" id="GO:0005654">
    <property type="term" value="C:nucleoplasm"/>
    <property type="evidence" value="ECO:0007669"/>
    <property type="project" value="TreeGrafter"/>
</dbReference>
<sequence length="530" mass="62018">MATTSSNHIEIEDEEANTSFMVGKRDVLLHNYQSACDHLSKTCERIVKLRGSDTAVELAEPYFYYGQALLYLGLSEQQVFGSDIVKDEDNDENENEEGEEEEEKEKEKVEEEQEEEREEKADESIPDDEHVNDLERAFEILECAHMIYTKMLETQPNDVHIITRLGDLHVMLADICNENGDHENALSHVLKAIELQETLNEQQRYRLLAESYYKLGLIYELINKFSEAVDSFDKAINTLRQAIEQITENDKENEREELKSLLPAIELKRKDLYHNEFDDDYRRTQDVKPCDRRPIAYDLTKTRPKRDNRDNKLEELPDNFYELTADDLRSVLNSLKQQNTNDNPLETRSMRDRAQSARNIIYEQIAIRFIVNNRYILQGLFRPDEPVSRLIDFIRINLICPYINEKDFYLYTSPPRVILSDLRKPLLSYDLSPAAFVYLGHRTISPLNIQLASNIPIRTIDEANQLAAQYVFNRSRPMNERERERNILYNERPTSALSLTNRSTPRNPTNSNIDDKVLRDKLRKFIPGKK</sequence>
<dbReference type="PANTHER" id="PTHR15081:SF1">
    <property type="entry name" value="NUCLEAR AUTOANTIGENIC SPERM PROTEIN"/>
    <property type="match status" value="1"/>
</dbReference>